<dbReference type="RefSeq" id="WP_089251517.1">
    <property type="nucleotide sequence ID" value="NZ_FZOW01000021.1"/>
</dbReference>
<evidence type="ECO:0000256" key="10">
    <source>
        <dbReference type="RuleBase" id="RU003707"/>
    </source>
</evidence>
<keyword evidence="4" id="KW-0276">Fatty acid metabolism</keyword>
<dbReference type="PROSITE" id="PS00166">
    <property type="entry name" value="ENOYL_COA_HYDRATASE"/>
    <property type="match status" value="1"/>
</dbReference>
<keyword evidence="4" id="KW-0443">Lipid metabolism</keyword>
<dbReference type="GO" id="GO:0004300">
    <property type="term" value="F:enoyl-CoA hydratase activity"/>
    <property type="evidence" value="ECO:0007669"/>
    <property type="project" value="UniProtKB-EC"/>
</dbReference>
<comment type="catalytic activity">
    <reaction evidence="7">
        <text>a 4-saturated-(3S)-3-hydroxyacyl-CoA = a (3E)-enoyl-CoA + H2O</text>
        <dbReference type="Rhea" id="RHEA:20724"/>
        <dbReference type="ChEBI" id="CHEBI:15377"/>
        <dbReference type="ChEBI" id="CHEBI:58521"/>
        <dbReference type="ChEBI" id="CHEBI:137480"/>
        <dbReference type="EC" id="4.2.1.17"/>
    </reaction>
</comment>
<sequence>MSEIFVRLDRSGPVATLTLDNPPLNVVTLGLTRQLSDHLDALAIDPEVRAVVITGAGSRAFCAGSDITEFTDMMEPGQVVDKKLRRQNEIFSFLANYPKPTVAALNGLTFGGGLEIALCCDLLVADESIRLALPEIKLGVFPSSGGTFRATRRIGVGRAKRLILLGEPVDTATALDWGLIDYAVPAGTAVAAAQNTAATLATRPTYALELAKSVIDMADDATEQVLIEASLAASDQAFSSPECREGVRAFLAKETPDFEHHRERT</sequence>
<comment type="function">
    <text evidence="1">Could possibly oxidize fatty acids using specific components.</text>
</comment>
<dbReference type="PANTHER" id="PTHR11941:SF54">
    <property type="entry name" value="ENOYL-COA HYDRATASE, MITOCHONDRIAL"/>
    <property type="match status" value="1"/>
</dbReference>
<dbReference type="Gene3D" id="3.90.226.10">
    <property type="entry name" value="2-enoyl-CoA Hydratase, Chain A, domain 1"/>
    <property type="match status" value="1"/>
</dbReference>
<evidence type="ECO:0000313" key="12">
    <source>
        <dbReference type="Proteomes" id="UP000198327"/>
    </source>
</evidence>
<keyword evidence="12" id="KW-1185">Reference proteome</keyword>
<evidence type="ECO:0000256" key="4">
    <source>
        <dbReference type="ARBA" id="ARBA00022832"/>
    </source>
</evidence>
<evidence type="ECO:0000256" key="6">
    <source>
        <dbReference type="ARBA" id="ARBA00023709"/>
    </source>
</evidence>
<evidence type="ECO:0000256" key="1">
    <source>
        <dbReference type="ARBA" id="ARBA00002994"/>
    </source>
</evidence>
<dbReference type="SUPFAM" id="SSF52096">
    <property type="entry name" value="ClpP/crotonase"/>
    <property type="match status" value="1"/>
</dbReference>
<keyword evidence="5" id="KW-0456">Lyase</keyword>
<evidence type="ECO:0000256" key="5">
    <source>
        <dbReference type="ARBA" id="ARBA00023239"/>
    </source>
</evidence>
<evidence type="ECO:0000313" key="11">
    <source>
        <dbReference type="EMBL" id="SNT45014.1"/>
    </source>
</evidence>
<dbReference type="CDD" id="cd06558">
    <property type="entry name" value="crotonase-like"/>
    <property type="match status" value="1"/>
</dbReference>
<dbReference type="GO" id="GO:0006635">
    <property type="term" value="P:fatty acid beta-oxidation"/>
    <property type="evidence" value="ECO:0007669"/>
    <property type="project" value="TreeGrafter"/>
</dbReference>
<dbReference type="PANTHER" id="PTHR11941">
    <property type="entry name" value="ENOYL-COA HYDRATASE-RELATED"/>
    <property type="match status" value="1"/>
</dbReference>
<dbReference type="EMBL" id="FZOW01000021">
    <property type="protein sequence ID" value="SNT45014.1"/>
    <property type="molecule type" value="Genomic_DNA"/>
</dbReference>
<evidence type="ECO:0000256" key="9">
    <source>
        <dbReference type="ARBA" id="ARBA00073436"/>
    </source>
</evidence>
<organism evidence="11 12">
    <name type="scientific">Rhodococcoides kyotonense</name>
    <dbReference type="NCBI Taxonomy" id="398843"/>
    <lineage>
        <taxon>Bacteria</taxon>
        <taxon>Bacillati</taxon>
        <taxon>Actinomycetota</taxon>
        <taxon>Actinomycetes</taxon>
        <taxon>Mycobacteriales</taxon>
        <taxon>Nocardiaceae</taxon>
        <taxon>Rhodococcoides</taxon>
    </lineage>
</organism>
<evidence type="ECO:0000256" key="2">
    <source>
        <dbReference type="ARBA" id="ARBA00005254"/>
    </source>
</evidence>
<evidence type="ECO:0000256" key="8">
    <source>
        <dbReference type="ARBA" id="ARBA00039456"/>
    </source>
</evidence>
<name>A0A239MSE0_9NOCA</name>
<proteinExistence type="inferred from homology"/>
<dbReference type="EC" id="4.2.1.17" evidence="3"/>
<gene>
    <name evidence="11" type="ORF">SAMN05421642_12114</name>
</gene>
<accession>A0A239MSE0</accession>
<dbReference type="InterPro" id="IPR001753">
    <property type="entry name" value="Enoyl-CoA_hydra/iso"/>
</dbReference>
<dbReference type="Proteomes" id="UP000198327">
    <property type="component" value="Unassembled WGS sequence"/>
</dbReference>
<protein>
    <recommendedName>
        <fullName evidence="8">Probable enoyl-CoA hydratase EchA17</fullName>
        <ecNumber evidence="3">4.2.1.17</ecNumber>
    </recommendedName>
    <alternativeName>
        <fullName evidence="9">Probable enoyl-CoA hydratase echA17</fullName>
    </alternativeName>
</protein>
<dbReference type="OrthoDB" id="370015at2"/>
<dbReference type="AlphaFoldDB" id="A0A239MSE0"/>
<comment type="similarity">
    <text evidence="2 10">Belongs to the enoyl-CoA hydratase/isomerase family.</text>
</comment>
<evidence type="ECO:0000256" key="3">
    <source>
        <dbReference type="ARBA" id="ARBA00012076"/>
    </source>
</evidence>
<dbReference type="Pfam" id="PF00378">
    <property type="entry name" value="ECH_1"/>
    <property type="match status" value="1"/>
</dbReference>
<reference evidence="12" key="1">
    <citation type="submission" date="2017-06" db="EMBL/GenBank/DDBJ databases">
        <authorList>
            <person name="Varghese N."/>
            <person name="Submissions S."/>
        </authorList>
    </citation>
    <scope>NUCLEOTIDE SEQUENCE [LARGE SCALE GENOMIC DNA]</scope>
    <source>
        <strain evidence="12">JCM 23211</strain>
    </source>
</reference>
<dbReference type="InterPro" id="IPR018376">
    <property type="entry name" value="Enoyl-CoA_hyd/isom_CS"/>
</dbReference>
<dbReference type="FunFam" id="3.90.226.10:FF:000009">
    <property type="entry name" value="Carnitinyl-CoA dehydratase"/>
    <property type="match status" value="1"/>
</dbReference>
<evidence type="ECO:0000256" key="7">
    <source>
        <dbReference type="ARBA" id="ARBA00023717"/>
    </source>
</evidence>
<comment type="catalytic activity">
    <reaction evidence="6">
        <text>a (3S)-3-hydroxyacyl-CoA = a (2E)-enoyl-CoA + H2O</text>
        <dbReference type="Rhea" id="RHEA:16105"/>
        <dbReference type="ChEBI" id="CHEBI:15377"/>
        <dbReference type="ChEBI" id="CHEBI:57318"/>
        <dbReference type="ChEBI" id="CHEBI:58856"/>
        <dbReference type="EC" id="4.2.1.17"/>
    </reaction>
</comment>
<dbReference type="InterPro" id="IPR029045">
    <property type="entry name" value="ClpP/crotonase-like_dom_sf"/>
</dbReference>